<dbReference type="PANTHER" id="PTHR16055:SF2">
    <property type="entry name" value="INTEGRATOR COMPLEX SUBUNIT 10"/>
    <property type="match status" value="1"/>
</dbReference>
<sequence>MEEEDWLWMLGQAEQAQVSNDIYGARSWLISCKSLFPDNFQVQLFAYNFEKNCKKYRQAATVLTTMLNKFTSEDKLWQLLRDSCLALFVGNSEDNAEFEEILNEFSDEERLGLLTATAVFEIEDSANLALGSASNNGYVLLQSVCEVTASIEDSDNEDVYMEPKPPDFRRIRKRLRFEYYFTSLRVDMLIYEGEYDGAIKWISSHLSKTEFDEEDAPHSVIRFVLQLASCLLCINKHKEGCRNILKFMMLYAPVNHIQSSSGTDMIIDLSNDSNSKRFIKFIPYIDSNLMKFCIEHLLYCLQRGITRRSDDTAMGHIIVLSQYDWPNYSSYFDFVTEKILESGQFTYPSFFDYVINIDILEIFAHFNSTQGGENDKIRLSLLAKTSSSTRTRTVTRGLNKGAKEEFRIAMERQILKWNDCVNEILQNFLTSEHHSILSCF</sequence>
<comment type="similarity">
    <text evidence="2">Belongs to the Integrator subunit 10 family.</text>
</comment>
<dbReference type="FunCoup" id="B3RTU1">
    <property type="interactions" value="2045"/>
</dbReference>
<keyword evidence="6" id="KW-1185">Reference proteome</keyword>
<dbReference type="Proteomes" id="UP000009022">
    <property type="component" value="Unassembled WGS sequence"/>
</dbReference>
<dbReference type="GeneID" id="6752931"/>
<proteinExistence type="inferred from homology"/>
<dbReference type="EMBL" id="DS985244">
    <property type="protein sequence ID" value="EDV25685.1"/>
    <property type="molecule type" value="Genomic_DNA"/>
</dbReference>
<dbReference type="AlphaFoldDB" id="B3RTU1"/>
<dbReference type="CTD" id="6752931"/>
<accession>B3RTU1</accession>
<dbReference type="Pfam" id="PF21045">
    <property type="entry name" value="INT10"/>
    <property type="match status" value="2"/>
</dbReference>
<dbReference type="InParanoid" id="B3RTU1"/>
<dbReference type="RefSeq" id="XP_002111718.1">
    <property type="nucleotide sequence ID" value="XM_002111682.1"/>
</dbReference>
<evidence type="ECO:0000313" key="5">
    <source>
        <dbReference type="EMBL" id="EDV25685.1"/>
    </source>
</evidence>
<organism evidence="5 6">
    <name type="scientific">Trichoplax adhaerens</name>
    <name type="common">Trichoplax reptans</name>
    <dbReference type="NCBI Taxonomy" id="10228"/>
    <lineage>
        <taxon>Eukaryota</taxon>
        <taxon>Metazoa</taxon>
        <taxon>Placozoa</taxon>
        <taxon>Uniplacotomia</taxon>
        <taxon>Trichoplacea</taxon>
        <taxon>Trichoplacidae</taxon>
        <taxon>Trichoplax</taxon>
    </lineage>
</organism>
<evidence type="ECO:0000256" key="2">
    <source>
        <dbReference type="ARBA" id="ARBA00010391"/>
    </source>
</evidence>
<evidence type="ECO:0000256" key="3">
    <source>
        <dbReference type="ARBA" id="ARBA00016811"/>
    </source>
</evidence>
<gene>
    <name evidence="5" type="ORF">TRIADDRAFT_56047</name>
</gene>
<evidence type="ECO:0000256" key="4">
    <source>
        <dbReference type="ARBA" id="ARBA00023242"/>
    </source>
</evidence>
<dbReference type="KEGG" id="tad:TRIADDRAFT_56047"/>
<dbReference type="PANTHER" id="PTHR16055">
    <property type="entry name" value="INTEGRATOR COMPLEX SUBUNIT 10"/>
    <property type="match status" value="1"/>
</dbReference>
<dbReference type="HOGENOM" id="CLU_767829_0_0_1"/>
<dbReference type="STRING" id="10228.B3RTU1"/>
<evidence type="ECO:0000256" key="1">
    <source>
        <dbReference type="ARBA" id="ARBA00004123"/>
    </source>
</evidence>
<dbReference type="InterPro" id="IPR026164">
    <property type="entry name" value="Int_cplx_su10"/>
</dbReference>
<dbReference type="eggNOG" id="ENOG502QQ28">
    <property type="taxonomic scope" value="Eukaryota"/>
</dbReference>
<reference evidence="5 6" key="1">
    <citation type="journal article" date="2008" name="Nature">
        <title>The Trichoplax genome and the nature of placozoans.</title>
        <authorList>
            <person name="Srivastava M."/>
            <person name="Begovic E."/>
            <person name="Chapman J."/>
            <person name="Putnam N.H."/>
            <person name="Hellsten U."/>
            <person name="Kawashima T."/>
            <person name="Kuo A."/>
            <person name="Mitros T."/>
            <person name="Salamov A."/>
            <person name="Carpenter M.L."/>
            <person name="Signorovitch A.Y."/>
            <person name="Moreno M.A."/>
            <person name="Kamm K."/>
            <person name="Grimwood J."/>
            <person name="Schmutz J."/>
            <person name="Shapiro H."/>
            <person name="Grigoriev I.V."/>
            <person name="Buss L.W."/>
            <person name="Schierwater B."/>
            <person name="Dellaporta S.L."/>
            <person name="Rokhsar D.S."/>
        </authorList>
    </citation>
    <scope>NUCLEOTIDE SEQUENCE [LARGE SCALE GENOMIC DNA]</scope>
    <source>
        <strain evidence="5 6">Grell-BS-1999</strain>
    </source>
</reference>
<dbReference type="PhylomeDB" id="B3RTU1"/>
<name>B3RTU1_TRIAD</name>
<dbReference type="GO" id="GO:0016180">
    <property type="term" value="P:snRNA processing"/>
    <property type="evidence" value="ECO:0000318"/>
    <property type="project" value="GO_Central"/>
</dbReference>
<protein>
    <recommendedName>
        <fullName evidence="3">Integrator complex subunit 10</fullName>
    </recommendedName>
</protein>
<keyword evidence="4" id="KW-0539">Nucleus</keyword>
<dbReference type="GO" id="GO:0032039">
    <property type="term" value="C:integrator complex"/>
    <property type="evidence" value="ECO:0000318"/>
    <property type="project" value="GO_Central"/>
</dbReference>
<comment type="subcellular location">
    <subcellularLocation>
        <location evidence="1">Nucleus</location>
    </subcellularLocation>
</comment>
<dbReference type="OrthoDB" id="18145at2759"/>
<evidence type="ECO:0000313" key="6">
    <source>
        <dbReference type="Proteomes" id="UP000009022"/>
    </source>
</evidence>